<sequence length="379" mass="41131">MAAKRTLEQQIAVFGESGSGKTVLLSSFYGALQEPAFLDRSVYRVSADDVGQGIRLHSNYLGMRDDGRRPALTAFASTAYRFSATFRGTSPKKAAVDALRLVWHDYPGEWFAESPSSPTEQRRRADTFRSMLGADVALLLVDAQRLIDEAGQEEKYLRLLLTNIRNGMLSLRDELLPDGKPLQDFPRIWVLALSKSDLLPDMDVYAFRDLVVGKAGSDLDALRRAVEELVESTEALSLGQDFVLLSSARFDAGTIRVSDRVGVDLVHPMAAVLPLETHVRWASLKTLPSKVADALLGSVDGMAGVLAGHKLPLPGPLGLLVGLLGPDVAKAAAELAGGKLKDAHATALRRKEYAAATLAAFKMALERAEKDKVLLRSPR</sequence>
<name>A0A3N1HT99_9ACTN</name>
<gene>
    <name evidence="2" type="ORF">EDC03_0349</name>
</gene>
<dbReference type="InterPro" id="IPR027417">
    <property type="entry name" value="P-loop_NTPase"/>
</dbReference>
<dbReference type="RefSeq" id="WP_123378763.1">
    <property type="nucleotide sequence ID" value="NZ_RJKN01000001.1"/>
</dbReference>
<dbReference type="AlphaFoldDB" id="A0A3N1HT99"/>
<organism evidence="2 3">
    <name type="scientific">Pseudokineococcus lusitanus</name>
    <dbReference type="NCBI Taxonomy" id="763993"/>
    <lineage>
        <taxon>Bacteria</taxon>
        <taxon>Bacillati</taxon>
        <taxon>Actinomycetota</taxon>
        <taxon>Actinomycetes</taxon>
        <taxon>Kineosporiales</taxon>
        <taxon>Kineosporiaceae</taxon>
        <taxon>Pseudokineococcus</taxon>
    </lineage>
</organism>
<comment type="caution">
    <text evidence="2">The sequence shown here is derived from an EMBL/GenBank/DDBJ whole genome shotgun (WGS) entry which is preliminary data.</text>
</comment>
<keyword evidence="3" id="KW-1185">Reference proteome</keyword>
<feature type="domain" description="Double-GTPase 2" evidence="1">
    <location>
        <begin position="11"/>
        <end position="167"/>
    </location>
</feature>
<accession>A0A3N1HT99</accession>
<evidence type="ECO:0000259" key="1">
    <source>
        <dbReference type="Pfam" id="PF19993"/>
    </source>
</evidence>
<dbReference type="SUPFAM" id="SSF52540">
    <property type="entry name" value="P-loop containing nucleoside triphosphate hydrolases"/>
    <property type="match status" value="1"/>
</dbReference>
<proteinExistence type="predicted"/>
<dbReference type="Proteomes" id="UP000276232">
    <property type="component" value="Unassembled WGS sequence"/>
</dbReference>
<protein>
    <recommendedName>
        <fullName evidence="1">Double-GTPase 2 domain-containing protein</fullName>
    </recommendedName>
</protein>
<dbReference type="InParanoid" id="A0A3N1HT99"/>
<evidence type="ECO:0000313" key="3">
    <source>
        <dbReference type="Proteomes" id="UP000276232"/>
    </source>
</evidence>
<reference evidence="2 3" key="1">
    <citation type="journal article" date="2015" name="Stand. Genomic Sci.">
        <title>Genomic Encyclopedia of Bacterial and Archaeal Type Strains, Phase III: the genomes of soil and plant-associated and newly described type strains.</title>
        <authorList>
            <person name="Whitman W.B."/>
            <person name="Woyke T."/>
            <person name="Klenk H.P."/>
            <person name="Zhou Y."/>
            <person name="Lilburn T.G."/>
            <person name="Beck B.J."/>
            <person name="De Vos P."/>
            <person name="Vandamme P."/>
            <person name="Eisen J.A."/>
            <person name="Garrity G."/>
            <person name="Hugenholtz P."/>
            <person name="Kyrpides N.C."/>
        </authorList>
    </citation>
    <scope>NUCLEOTIDE SEQUENCE [LARGE SCALE GENOMIC DNA]</scope>
    <source>
        <strain evidence="2 3">CECT 7306</strain>
    </source>
</reference>
<dbReference type="InterPro" id="IPR045528">
    <property type="entry name" value="DO-GTPase2"/>
</dbReference>
<dbReference type="Pfam" id="PF19993">
    <property type="entry name" value="DO-GTPase2"/>
    <property type="match status" value="1"/>
</dbReference>
<evidence type="ECO:0000313" key="2">
    <source>
        <dbReference type="EMBL" id="ROP45744.1"/>
    </source>
</evidence>
<dbReference type="OrthoDB" id="4476065at2"/>
<dbReference type="Gene3D" id="3.40.50.300">
    <property type="entry name" value="P-loop containing nucleotide triphosphate hydrolases"/>
    <property type="match status" value="1"/>
</dbReference>
<dbReference type="EMBL" id="RJKN01000001">
    <property type="protein sequence ID" value="ROP45744.1"/>
    <property type="molecule type" value="Genomic_DNA"/>
</dbReference>